<evidence type="ECO:0000256" key="4">
    <source>
        <dbReference type="PIRSR" id="PIRSR606710-1"/>
    </source>
</evidence>
<feature type="active site" description="Proton acceptor" evidence="4">
    <location>
        <position position="15"/>
    </location>
</feature>
<dbReference type="Gene3D" id="2.60.120.200">
    <property type="match status" value="1"/>
</dbReference>
<dbReference type="AlphaFoldDB" id="A0A8H6MMH2"/>
<feature type="domain" description="Beta-xylosidase C-terminal Concanavalin A-like" evidence="7">
    <location>
        <begin position="353"/>
        <end position="510"/>
    </location>
</feature>
<accession>A0A8H6MMH2</accession>
<dbReference type="PANTHER" id="PTHR42812:SF12">
    <property type="entry name" value="BETA-XYLOSIDASE-RELATED"/>
    <property type="match status" value="1"/>
</dbReference>
<reference evidence="8 9" key="1">
    <citation type="journal article" date="2020" name="Phytopathology">
        <title>Genome Sequence Resources of Colletotrichum truncatum, C. plurivorum, C. musicola, and C. sojae: Four Species Pathogenic to Soybean (Glycine max).</title>
        <authorList>
            <person name="Rogerio F."/>
            <person name="Boufleur T.R."/>
            <person name="Ciampi-Guillardi M."/>
            <person name="Sukno S.A."/>
            <person name="Thon M.R."/>
            <person name="Massola Junior N.S."/>
            <person name="Baroncelli R."/>
        </authorList>
    </citation>
    <scope>NUCLEOTIDE SEQUENCE [LARGE SCALE GENOMIC DNA]</scope>
    <source>
        <strain evidence="8 9">LFN0009</strain>
    </source>
</reference>
<dbReference type="Gene3D" id="2.115.10.20">
    <property type="entry name" value="Glycosyl hydrolase domain, family 43"/>
    <property type="match status" value="1"/>
</dbReference>
<protein>
    <submittedName>
        <fullName evidence="8">Xylosidase/arabinosidase</fullName>
    </submittedName>
</protein>
<sequence>MSHISNPIIPGFAPDPSIVSVDGWFFLVTSSFHLFPGLPIYASKDLVSWEHIGNAFNRRSQLALSKSSTRLSPPAPETGNKTLPATAGLYAPTIRHRAGRFYIVCTNAIFQEDRGVVDKQNFILSTTDIWAGEWSDPVKFDFVGIDPDFFFDDDGKVHITGSATPGPWKKIRCFEIDIETGEKLSEERTLWTGTGGVYPEGPHLYKRNGWFYLLIAEGGTHVTHSVTVARSKDLWGPYEACPGNPVLTARGAEEYVQHVGHADLFEDSDGKWWAVCLGVRKDEDGRFAMGRETFLTRVDWSGEWPSIEPVRIQIPSGESGANEKTALSARGDVDYVYIRDTHLDRYKFNERSVVKLSASPTDLSDPEESPTFIGKRQRSVTGSSGVAISGVSDPIWVSARLKCGLAYYKDEHRYFRIFLERDTQGSLWAVFELRNDAQGIHRTCRRRLEPTGGSVAVGMQYTEKQFRVVYSTESRLTGPWIEVDVVDALEVSDMDFVGPVLGIFVVGEGEVEVEFKGFYCN</sequence>
<comment type="caution">
    <text evidence="8">The sequence shown here is derived from an EMBL/GenBank/DDBJ whole genome shotgun (WGS) entry which is preliminary data.</text>
</comment>
<dbReference type="PANTHER" id="PTHR42812">
    <property type="entry name" value="BETA-XYLOSIDASE"/>
    <property type="match status" value="1"/>
</dbReference>
<keyword evidence="3 6" id="KW-0326">Glycosidase</keyword>
<proteinExistence type="inferred from homology"/>
<dbReference type="SUPFAM" id="SSF75005">
    <property type="entry name" value="Arabinanase/levansucrase/invertase"/>
    <property type="match status" value="1"/>
</dbReference>
<dbReference type="InterPro" id="IPR051795">
    <property type="entry name" value="Glycosyl_Hydrlase_43"/>
</dbReference>
<name>A0A8H6MMH2_9PEZI</name>
<evidence type="ECO:0000313" key="8">
    <source>
        <dbReference type="EMBL" id="KAF6802054.1"/>
    </source>
</evidence>
<comment type="similarity">
    <text evidence="1 6">Belongs to the glycosyl hydrolase 43 family.</text>
</comment>
<dbReference type="SUPFAM" id="SSF49899">
    <property type="entry name" value="Concanavalin A-like lectins/glucanases"/>
    <property type="match status" value="1"/>
</dbReference>
<keyword evidence="9" id="KW-1185">Reference proteome</keyword>
<dbReference type="InterPro" id="IPR006710">
    <property type="entry name" value="Glyco_hydro_43"/>
</dbReference>
<evidence type="ECO:0000259" key="7">
    <source>
        <dbReference type="Pfam" id="PF17851"/>
    </source>
</evidence>
<dbReference type="InterPro" id="IPR013320">
    <property type="entry name" value="ConA-like_dom_sf"/>
</dbReference>
<evidence type="ECO:0000256" key="3">
    <source>
        <dbReference type="ARBA" id="ARBA00023295"/>
    </source>
</evidence>
<dbReference type="GO" id="GO:0004553">
    <property type="term" value="F:hydrolase activity, hydrolyzing O-glycosyl compounds"/>
    <property type="evidence" value="ECO:0007669"/>
    <property type="project" value="InterPro"/>
</dbReference>
<evidence type="ECO:0000256" key="1">
    <source>
        <dbReference type="ARBA" id="ARBA00009865"/>
    </source>
</evidence>
<dbReference type="Pfam" id="PF04616">
    <property type="entry name" value="Glyco_hydro_43"/>
    <property type="match status" value="1"/>
</dbReference>
<evidence type="ECO:0000313" key="9">
    <source>
        <dbReference type="Proteomes" id="UP000652219"/>
    </source>
</evidence>
<gene>
    <name evidence="8" type="ORF">CSOJ01_11876</name>
</gene>
<evidence type="ECO:0000256" key="6">
    <source>
        <dbReference type="RuleBase" id="RU361187"/>
    </source>
</evidence>
<evidence type="ECO:0000256" key="5">
    <source>
        <dbReference type="PIRSR" id="PIRSR606710-2"/>
    </source>
</evidence>
<dbReference type="EMBL" id="WIGN01000288">
    <property type="protein sequence ID" value="KAF6802054.1"/>
    <property type="molecule type" value="Genomic_DNA"/>
</dbReference>
<dbReference type="Proteomes" id="UP000652219">
    <property type="component" value="Unassembled WGS sequence"/>
</dbReference>
<organism evidence="8 9">
    <name type="scientific">Colletotrichum sojae</name>
    <dbReference type="NCBI Taxonomy" id="2175907"/>
    <lineage>
        <taxon>Eukaryota</taxon>
        <taxon>Fungi</taxon>
        <taxon>Dikarya</taxon>
        <taxon>Ascomycota</taxon>
        <taxon>Pezizomycotina</taxon>
        <taxon>Sordariomycetes</taxon>
        <taxon>Hypocreomycetidae</taxon>
        <taxon>Glomerellales</taxon>
        <taxon>Glomerellaceae</taxon>
        <taxon>Colletotrichum</taxon>
        <taxon>Colletotrichum orchidearum species complex</taxon>
    </lineage>
</organism>
<dbReference type="InterPro" id="IPR041542">
    <property type="entry name" value="GH43_C2"/>
</dbReference>
<dbReference type="InterPro" id="IPR023296">
    <property type="entry name" value="Glyco_hydro_beta-prop_sf"/>
</dbReference>
<dbReference type="Pfam" id="PF17851">
    <property type="entry name" value="GH43_C2"/>
    <property type="match status" value="1"/>
</dbReference>
<evidence type="ECO:0000256" key="2">
    <source>
        <dbReference type="ARBA" id="ARBA00022801"/>
    </source>
</evidence>
<keyword evidence="2 6" id="KW-0378">Hydrolase</keyword>
<dbReference type="CDD" id="cd18617">
    <property type="entry name" value="GH43_XynB-like"/>
    <property type="match status" value="1"/>
</dbReference>
<feature type="site" description="Important for catalytic activity, responsible for pKa modulation of the active site Glu and correct orientation of both the proton donor and substrate" evidence="5">
    <location>
        <position position="146"/>
    </location>
</feature>
<dbReference type="GO" id="GO:0005975">
    <property type="term" value="P:carbohydrate metabolic process"/>
    <property type="evidence" value="ECO:0007669"/>
    <property type="project" value="InterPro"/>
</dbReference>
<feature type="active site" description="Proton donor" evidence="4">
    <location>
        <position position="200"/>
    </location>
</feature>